<feature type="domain" description="Glycosyltransferase 2-like" evidence="1">
    <location>
        <begin position="9"/>
        <end position="134"/>
    </location>
</feature>
<dbReference type="PANTHER" id="PTHR22916">
    <property type="entry name" value="GLYCOSYLTRANSFERASE"/>
    <property type="match status" value="1"/>
</dbReference>
<proteinExistence type="predicted"/>
<protein>
    <submittedName>
        <fullName evidence="2">Glycosyltransferase involved in cell wall biosynthesis</fullName>
    </submittedName>
</protein>
<reference evidence="2" key="1">
    <citation type="submission" date="2020-08" db="EMBL/GenBank/DDBJ databases">
        <title>Genomic Encyclopedia of Type Strains, Phase IV (KMG-IV): sequencing the most valuable type-strain genomes for metagenomic binning, comparative biology and taxonomic classification.</title>
        <authorList>
            <person name="Goeker M."/>
        </authorList>
    </citation>
    <scope>NUCLEOTIDE SEQUENCE [LARGE SCALE GENOMIC DNA]</scope>
    <source>
        <strain evidence="2">DSM 105720</strain>
    </source>
</reference>
<dbReference type="EMBL" id="JACIER010000006">
    <property type="protein sequence ID" value="MBB4044040.1"/>
    <property type="molecule type" value="Genomic_DNA"/>
</dbReference>
<gene>
    <name evidence="2" type="ORF">GGR06_001829</name>
</gene>
<dbReference type="PANTHER" id="PTHR22916:SF3">
    <property type="entry name" value="UDP-GLCNAC:BETAGAL BETA-1,3-N-ACETYLGLUCOSAMINYLTRANSFERASE-LIKE PROTEIN 1"/>
    <property type="match status" value="1"/>
</dbReference>
<name>A0A840CVY8_9BACE</name>
<evidence type="ECO:0000259" key="1">
    <source>
        <dbReference type="Pfam" id="PF00535"/>
    </source>
</evidence>
<dbReference type="AlphaFoldDB" id="A0A840CVY8"/>
<sequence length="322" mass="37319">MENTLPLVSVVIPVYNSEQYLDRCLQSVTNQSYKKLEIIVVNDGSVDSCPSIIRKYAKQDSRVVIIDKENEGLVEARKTGVSGAHGKYIQYLDSDDALIENAIELLLDKAESVQADMVVAPFNFIEEGKRRTSDIFEFELMSGIQYLKQILKSEAYWTVWSKFHLRSLYFNNIESLDIAFGEDVVLSSQLLINSDKVVPIGSPIVDYYVYPSSMSHCLNDKAYQDFATYVSWFDDYIKRRELSEELAEELAFFHIKNTITRLHWRKNKDTDREMKRLVEEIQTYPKLTQILSRREKKIVSIYKVSSLLGYLKLLYYSKCGKI</sequence>
<dbReference type="InterPro" id="IPR001173">
    <property type="entry name" value="Glyco_trans_2-like"/>
</dbReference>
<organism evidence="2 3">
    <name type="scientific">Bacteroides reticulotermitis</name>
    <dbReference type="NCBI Taxonomy" id="1133319"/>
    <lineage>
        <taxon>Bacteria</taxon>
        <taxon>Pseudomonadati</taxon>
        <taxon>Bacteroidota</taxon>
        <taxon>Bacteroidia</taxon>
        <taxon>Bacteroidales</taxon>
        <taxon>Bacteroidaceae</taxon>
        <taxon>Bacteroides</taxon>
    </lineage>
</organism>
<dbReference type="SUPFAM" id="SSF53448">
    <property type="entry name" value="Nucleotide-diphospho-sugar transferases"/>
    <property type="match status" value="1"/>
</dbReference>
<dbReference type="CDD" id="cd00761">
    <property type="entry name" value="Glyco_tranf_GTA_type"/>
    <property type="match status" value="1"/>
</dbReference>
<dbReference type="Gene3D" id="3.90.550.10">
    <property type="entry name" value="Spore Coat Polysaccharide Biosynthesis Protein SpsA, Chain A"/>
    <property type="match status" value="1"/>
</dbReference>
<accession>A0A840CVY8</accession>
<evidence type="ECO:0000313" key="3">
    <source>
        <dbReference type="Proteomes" id="UP000560658"/>
    </source>
</evidence>
<dbReference type="Pfam" id="PF00535">
    <property type="entry name" value="Glycos_transf_2"/>
    <property type="match status" value="1"/>
</dbReference>
<dbReference type="RefSeq" id="WP_183208341.1">
    <property type="nucleotide sequence ID" value="NZ_JACIER010000006.1"/>
</dbReference>
<dbReference type="GO" id="GO:0016758">
    <property type="term" value="F:hexosyltransferase activity"/>
    <property type="evidence" value="ECO:0007669"/>
    <property type="project" value="UniProtKB-ARBA"/>
</dbReference>
<dbReference type="Proteomes" id="UP000560658">
    <property type="component" value="Unassembled WGS sequence"/>
</dbReference>
<dbReference type="InterPro" id="IPR029044">
    <property type="entry name" value="Nucleotide-diphossugar_trans"/>
</dbReference>
<comment type="caution">
    <text evidence="2">The sequence shown here is derived from an EMBL/GenBank/DDBJ whole genome shotgun (WGS) entry which is preliminary data.</text>
</comment>
<evidence type="ECO:0000313" key="2">
    <source>
        <dbReference type="EMBL" id="MBB4044040.1"/>
    </source>
</evidence>
<keyword evidence="3" id="KW-1185">Reference proteome</keyword>